<protein>
    <submittedName>
        <fullName evidence="3">N-6 DNA methylase</fullName>
    </submittedName>
</protein>
<keyword evidence="3" id="KW-0808">Transferase</keyword>
<dbReference type="GO" id="GO:0008168">
    <property type="term" value="F:methyltransferase activity"/>
    <property type="evidence" value="ECO:0007669"/>
    <property type="project" value="UniProtKB-KW"/>
</dbReference>
<reference evidence="3 4" key="1">
    <citation type="submission" date="2023-11" db="EMBL/GenBank/DDBJ databases">
        <title>Gilvimarinus fulvus sp. nov., isolated from the surface of Kelp.</title>
        <authorList>
            <person name="Sun Y.Y."/>
            <person name="Gong Y."/>
            <person name="Du Z.J."/>
        </authorList>
    </citation>
    <scope>NUCLEOTIDE SEQUENCE [LARGE SCALE GENOMIC DNA]</scope>
    <source>
        <strain evidence="3 4">SDUM040013</strain>
    </source>
</reference>
<keyword evidence="4" id="KW-1185">Reference proteome</keyword>
<evidence type="ECO:0000313" key="3">
    <source>
        <dbReference type="EMBL" id="MDX6850481.1"/>
    </source>
</evidence>
<dbReference type="Proteomes" id="UP001273505">
    <property type="component" value="Unassembled WGS sequence"/>
</dbReference>
<evidence type="ECO:0000256" key="1">
    <source>
        <dbReference type="ARBA" id="ARBA00006594"/>
    </source>
</evidence>
<comment type="similarity">
    <text evidence="1">Belongs to the N(4)/N(6)-methyltransferase family.</text>
</comment>
<dbReference type="SUPFAM" id="SSF53335">
    <property type="entry name" value="S-adenosyl-L-methionine-dependent methyltransferases"/>
    <property type="match status" value="1"/>
</dbReference>
<dbReference type="InterPro" id="IPR003356">
    <property type="entry name" value="DNA_methylase_A-5"/>
</dbReference>
<keyword evidence="3" id="KW-0489">Methyltransferase</keyword>
<feature type="domain" description="DNA methylase adenine-specific" evidence="2">
    <location>
        <begin position="97"/>
        <end position="196"/>
    </location>
</feature>
<proteinExistence type="inferred from homology"/>
<gene>
    <name evidence="3" type="ORF">SCD92_14005</name>
</gene>
<organism evidence="3 4">
    <name type="scientific">Gilvimarinus gilvus</name>
    <dbReference type="NCBI Taxonomy" id="3058038"/>
    <lineage>
        <taxon>Bacteria</taxon>
        <taxon>Pseudomonadati</taxon>
        <taxon>Pseudomonadota</taxon>
        <taxon>Gammaproteobacteria</taxon>
        <taxon>Cellvibrionales</taxon>
        <taxon>Cellvibrionaceae</taxon>
        <taxon>Gilvimarinus</taxon>
    </lineage>
</organism>
<dbReference type="InterPro" id="IPR029063">
    <property type="entry name" value="SAM-dependent_MTases_sf"/>
</dbReference>
<dbReference type="EMBL" id="JAXAFO010000025">
    <property type="protein sequence ID" value="MDX6850481.1"/>
    <property type="molecule type" value="Genomic_DNA"/>
</dbReference>
<evidence type="ECO:0000313" key="4">
    <source>
        <dbReference type="Proteomes" id="UP001273505"/>
    </source>
</evidence>
<comment type="caution">
    <text evidence="3">The sequence shown here is derived from an EMBL/GenBank/DDBJ whole genome shotgun (WGS) entry which is preliminary data.</text>
</comment>
<name>A0ABU4S271_9GAMM</name>
<dbReference type="Pfam" id="PF02384">
    <property type="entry name" value="N6_Mtase"/>
    <property type="match status" value="1"/>
</dbReference>
<dbReference type="Gene3D" id="3.40.50.150">
    <property type="entry name" value="Vaccinia Virus protein VP39"/>
    <property type="match status" value="1"/>
</dbReference>
<dbReference type="RefSeq" id="WP_302722232.1">
    <property type="nucleotide sequence ID" value="NZ_JAULRU010000514.1"/>
</dbReference>
<accession>A0ABU4S271</accession>
<dbReference type="GO" id="GO:0032259">
    <property type="term" value="P:methylation"/>
    <property type="evidence" value="ECO:0007669"/>
    <property type="project" value="UniProtKB-KW"/>
</dbReference>
<sequence>MSFNTSNFVRLFKTIAPHQHRYEVFRDFVILSACTLQNAVRFDQAIEDEYLQVVGKYQKSDLEAISHLFAEVVMGLEKQVGDYLGATYMSLELGSDHIGQFFTPYEVSRMMAKVTAGDDIALPEGQDFITVSEPAAGAGGMAIAFSEAFMEAGFNPQTQLWASCWDIDPVAARMCFIQLSLLHIPAEVVVGNTLSGKVYQVMYTPAHHLGLWDLKLRGRKNTAANSAGTQDATLRTAV</sequence>
<dbReference type="PRINTS" id="PR00507">
    <property type="entry name" value="N12N6MTFRASE"/>
</dbReference>
<evidence type="ECO:0000259" key="2">
    <source>
        <dbReference type="Pfam" id="PF02384"/>
    </source>
</evidence>